<dbReference type="EMBL" id="CM000768">
    <property type="protein sequence ID" value="OQU77785.1"/>
    <property type="molecule type" value="Genomic_DNA"/>
</dbReference>
<accession>A0A1Z5R2X2</accession>
<keyword evidence="3" id="KW-1185">Reference proteome</keyword>
<organism evidence="2 3">
    <name type="scientific">Sorghum bicolor</name>
    <name type="common">Sorghum</name>
    <name type="synonym">Sorghum vulgare</name>
    <dbReference type="NCBI Taxonomy" id="4558"/>
    <lineage>
        <taxon>Eukaryota</taxon>
        <taxon>Viridiplantae</taxon>
        <taxon>Streptophyta</taxon>
        <taxon>Embryophyta</taxon>
        <taxon>Tracheophyta</taxon>
        <taxon>Spermatophyta</taxon>
        <taxon>Magnoliopsida</taxon>
        <taxon>Liliopsida</taxon>
        <taxon>Poales</taxon>
        <taxon>Poaceae</taxon>
        <taxon>PACMAD clade</taxon>
        <taxon>Panicoideae</taxon>
        <taxon>Andropogonodae</taxon>
        <taxon>Andropogoneae</taxon>
        <taxon>Sorghinae</taxon>
        <taxon>Sorghum</taxon>
    </lineage>
</organism>
<proteinExistence type="predicted"/>
<evidence type="ECO:0000256" key="1">
    <source>
        <dbReference type="SAM" id="MobiDB-lite"/>
    </source>
</evidence>
<evidence type="ECO:0000313" key="2">
    <source>
        <dbReference type="EMBL" id="OQU77785.1"/>
    </source>
</evidence>
<dbReference type="Gramene" id="OQU77785">
    <property type="protein sequence ID" value="OQU77785"/>
    <property type="gene ID" value="SORBI_3009G102250"/>
</dbReference>
<reference evidence="2 3" key="1">
    <citation type="journal article" date="2009" name="Nature">
        <title>The Sorghum bicolor genome and the diversification of grasses.</title>
        <authorList>
            <person name="Paterson A.H."/>
            <person name="Bowers J.E."/>
            <person name="Bruggmann R."/>
            <person name="Dubchak I."/>
            <person name="Grimwood J."/>
            <person name="Gundlach H."/>
            <person name="Haberer G."/>
            <person name="Hellsten U."/>
            <person name="Mitros T."/>
            <person name="Poliakov A."/>
            <person name="Schmutz J."/>
            <person name="Spannagl M."/>
            <person name="Tang H."/>
            <person name="Wang X."/>
            <person name="Wicker T."/>
            <person name="Bharti A.K."/>
            <person name="Chapman J."/>
            <person name="Feltus F.A."/>
            <person name="Gowik U."/>
            <person name="Grigoriev I.V."/>
            <person name="Lyons E."/>
            <person name="Maher C.A."/>
            <person name="Martis M."/>
            <person name="Narechania A."/>
            <person name="Otillar R.P."/>
            <person name="Penning B.W."/>
            <person name="Salamov A.A."/>
            <person name="Wang Y."/>
            <person name="Zhang L."/>
            <person name="Carpita N.C."/>
            <person name="Freeling M."/>
            <person name="Gingle A.R."/>
            <person name="Hash C.T."/>
            <person name="Keller B."/>
            <person name="Klein P."/>
            <person name="Kresovich S."/>
            <person name="McCann M.C."/>
            <person name="Ming R."/>
            <person name="Peterson D.G."/>
            <person name="Mehboob-ur-Rahman"/>
            <person name="Ware D."/>
            <person name="Westhoff P."/>
            <person name="Mayer K.F."/>
            <person name="Messing J."/>
            <person name="Rokhsar D.S."/>
        </authorList>
    </citation>
    <scope>NUCLEOTIDE SEQUENCE [LARGE SCALE GENOMIC DNA]</scope>
    <source>
        <strain evidence="3">cv. BTx623</strain>
    </source>
</reference>
<reference evidence="3" key="2">
    <citation type="journal article" date="2018" name="Plant J.">
        <title>The Sorghum bicolor reference genome: improved assembly, gene annotations, a transcriptome atlas, and signatures of genome organization.</title>
        <authorList>
            <person name="McCormick R.F."/>
            <person name="Truong S.K."/>
            <person name="Sreedasyam A."/>
            <person name="Jenkins J."/>
            <person name="Shu S."/>
            <person name="Sims D."/>
            <person name="Kennedy M."/>
            <person name="Amirebrahimi M."/>
            <person name="Weers B.D."/>
            <person name="McKinley B."/>
            <person name="Mattison A."/>
            <person name="Morishige D.T."/>
            <person name="Grimwood J."/>
            <person name="Schmutz J."/>
            <person name="Mullet J.E."/>
        </authorList>
    </citation>
    <scope>NUCLEOTIDE SEQUENCE [LARGE SCALE GENOMIC DNA]</scope>
    <source>
        <strain evidence="3">cv. BTx623</strain>
    </source>
</reference>
<feature type="region of interest" description="Disordered" evidence="1">
    <location>
        <begin position="82"/>
        <end position="104"/>
    </location>
</feature>
<gene>
    <name evidence="2" type="ORF">SORBI_3009G102250</name>
</gene>
<protein>
    <submittedName>
        <fullName evidence="2">Uncharacterized protein</fullName>
    </submittedName>
</protein>
<dbReference type="Proteomes" id="UP000000768">
    <property type="component" value="Chromosome 9"/>
</dbReference>
<sequence length="104" mass="10825">MKPGSDKFANEIIKCRSRTHNSQSCTVERAVAAAEGGVGDDVAPGLAHEGGADEARRLSCWDAEEDLADEVVHQLRRRHEASLAASSRSTVTGPVLVGSGSGAP</sequence>
<dbReference type="AlphaFoldDB" id="A0A1Z5R2X2"/>
<dbReference type="InParanoid" id="A0A1Z5R2X2"/>
<name>A0A1Z5R2X2_SORBI</name>
<evidence type="ECO:0000313" key="3">
    <source>
        <dbReference type="Proteomes" id="UP000000768"/>
    </source>
</evidence>